<comment type="caution">
    <text evidence="1">The sequence shown here is derived from an EMBL/GenBank/DDBJ whole genome shotgun (WGS) entry which is preliminary data.</text>
</comment>
<reference evidence="1 2" key="1">
    <citation type="journal article" date="2016" name="Front. Microbiol.">
        <title>Comparative Genomic Analysis Reveals a Diverse Repertoire of Genes Involved in Prokaryote-Eukaryote Interactions within the Pseudovibrio Genus.</title>
        <authorList>
            <person name="Romano S."/>
            <person name="Fernandez-Guerra A."/>
            <person name="Reen F.J."/>
            <person name="Glockner F.O."/>
            <person name="Crowley S.P."/>
            <person name="O'Sullivan O."/>
            <person name="Cotter P.D."/>
            <person name="Adams C."/>
            <person name="Dobson A.D."/>
            <person name="O'Gara F."/>
        </authorList>
    </citation>
    <scope>NUCLEOTIDE SEQUENCE [LARGE SCALE GENOMIC DNA]</scope>
    <source>
        <strain evidence="1 2">Ad2</strain>
    </source>
</reference>
<dbReference type="OrthoDB" id="9342475at2"/>
<dbReference type="EMBL" id="LMCB01000102">
    <property type="protein sequence ID" value="KZL11829.1"/>
    <property type="molecule type" value="Genomic_DNA"/>
</dbReference>
<dbReference type="AlphaFoldDB" id="A0A165UJX1"/>
<dbReference type="RefSeq" id="WP_068009913.1">
    <property type="nucleotide sequence ID" value="NZ_FOFM01000067.1"/>
</dbReference>
<sequence>MIAPAGAGSDDVIGFGTDLFASFEDLLTAAGNNGSDTVIRVNESNSVTLKGVLVSDLHVDDFQFV</sequence>
<keyword evidence="2" id="KW-1185">Reference proteome</keyword>
<dbReference type="Proteomes" id="UP000076577">
    <property type="component" value="Unassembled WGS sequence"/>
</dbReference>
<protein>
    <submittedName>
        <fullName evidence="1">Uncharacterized protein</fullName>
    </submittedName>
</protein>
<accession>A0A165UJX1</accession>
<gene>
    <name evidence="1" type="ORF">PsAD2_03982</name>
</gene>
<name>A0A165UJX1_9HYPH</name>
<evidence type="ECO:0000313" key="2">
    <source>
        <dbReference type="Proteomes" id="UP000076577"/>
    </source>
</evidence>
<organism evidence="1 2">
    <name type="scientific">Pseudovibrio axinellae</name>
    <dbReference type="NCBI Taxonomy" id="989403"/>
    <lineage>
        <taxon>Bacteria</taxon>
        <taxon>Pseudomonadati</taxon>
        <taxon>Pseudomonadota</taxon>
        <taxon>Alphaproteobacteria</taxon>
        <taxon>Hyphomicrobiales</taxon>
        <taxon>Stappiaceae</taxon>
        <taxon>Pseudovibrio</taxon>
    </lineage>
</organism>
<dbReference type="PATRIC" id="fig|989403.3.peg.4337"/>
<evidence type="ECO:0000313" key="1">
    <source>
        <dbReference type="EMBL" id="KZL11829.1"/>
    </source>
</evidence>
<proteinExistence type="predicted"/>